<evidence type="ECO:0000313" key="3">
    <source>
        <dbReference type="Proteomes" id="UP000005877"/>
    </source>
</evidence>
<dbReference type="Proteomes" id="UP000005877">
    <property type="component" value="Chromosome"/>
</dbReference>
<organism evidence="2 3">
    <name type="scientific">Methanothrix harundinacea (strain 6Ac)</name>
    <name type="common">Methanosaeta harundinacea</name>
    <dbReference type="NCBI Taxonomy" id="1110509"/>
    <lineage>
        <taxon>Archaea</taxon>
        <taxon>Methanobacteriati</taxon>
        <taxon>Methanobacteriota</taxon>
        <taxon>Stenosarchaea group</taxon>
        <taxon>Methanomicrobia</taxon>
        <taxon>Methanotrichales</taxon>
        <taxon>Methanotrichaceae</taxon>
        <taxon>Methanothrix</taxon>
    </lineage>
</organism>
<evidence type="ECO:0000256" key="1">
    <source>
        <dbReference type="SAM" id="MobiDB-lite"/>
    </source>
</evidence>
<dbReference type="EMBL" id="CP003117">
    <property type="protein sequence ID" value="AET63557.1"/>
    <property type="molecule type" value="Genomic_DNA"/>
</dbReference>
<dbReference type="PATRIC" id="fig|1110509.7.peg.180"/>
<feature type="region of interest" description="Disordered" evidence="1">
    <location>
        <begin position="27"/>
        <end position="65"/>
    </location>
</feature>
<dbReference type="AlphaFoldDB" id="G7WL03"/>
<protein>
    <submittedName>
        <fullName evidence="2">Uncharacterized protein</fullName>
    </submittedName>
</protein>
<dbReference type="HOGENOM" id="CLU_2839375_0_0_2"/>
<proteinExistence type="predicted"/>
<accession>G7WL03</accession>
<name>G7WL03_METH6</name>
<feature type="compositionally biased region" description="Basic residues" evidence="1">
    <location>
        <begin position="55"/>
        <end position="65"/>
    </location>
</feature>
<dbReference type="STRING" id="1110509.Mhar_0166"/>
<reference evidence="2 3" key="1">
    <citation type="journal article" date="2012" name="PLoS ONE">
        <title>The genome characteristics and predicted function of methyl-group oxidation pathway in the obligate aceticlastic methanogens, Methanosaeta spp.</title>
        <authorList>
            <person name="Zhu J."/>
            <person name="Zheng H."/>
            <person name="Ai G."/>
            <person name="Zhang G."/>
            <person name="Liu D."/>
            <person name="Liu X."/>
            <person name="Dong X."/>
        </authorList>
    </citation>
    <scope>NUCLEOTIDE SEQUENCE [LARGE SCALE GENOMIC DNA]</scope>
    <source>
        <strain evidence="2 3">6Ac</strain>
    </source>
</reference>
<keyword evidence="3" id="KW-1185">Reference proteome</keyword>
<sequence length="65" mass="6921">MTVASLEFTPGIWEMAAAGEVELVEADLGGRGRTSSGAPSSRSPPPATPSSMPGWRRRHPLWGSW</sequence>
<dbReference type="KEGG" id="mhi:Mhar_0166"/>
<evidence type="ECO:0000313" key="2">
    <source>
        <dbReference type="EMBL" id="AET63557.1"/>
    </source>
</evidence>
<gene>
    <name evidence="2" type="ordered locus">Mhar_0166</name>
</gene>